<evidence type="ECO:0000313" key="3">
    <source>
        <dbReference type="Proteomes" id="UP000293638"/>
    </source>
</evidence>
<dbReference type="AlphaFoldDB" id="A0A4Q7NNJ5"/>
<reference evidence="2 3" key="1">
    <citation type="submission" date="2019-02" db="EMBL/GenBank/DDBJ databases">
        <title>Genomic Encyclopedia of Type Strains, Phase IV (KMG-IV): sequencing the most valuable type-strain genomes for metagenomic binning, comparative biology and taxonomic classification.</title>
        <authorList>
            <person name="Goeker M."/>
        </authorList>
    </citation>
    <scope>NUCLEOTIDE SEQUENCE [LARGE SCALE GENOMIC DNA]</scope>
    <source>
        <strain evidence="2 3">DSM 45622</strain>
    </source>
</reference>
<dbReference type="Gene3D" id="3.40.50.300">
    <property type="entry name" value="P-loop containing nucleotide triphosphate hydrolases"/>
    <property type="match status" value="1"/>
</dbReference>
<sequence length="210" mass="23046">MRVRPATPEGLRDAVVERCLAARADRPLRVAVDGAPPARPLDLARAVADELVAQGRPATALDAAGFLRPASLRFEHGRTDPDAYLEDRLDVRALDREVLDPLEPGGTGRFLPSLWDPVRDRATRAAYVAAAPGQVVLVAGELLLGRWLAFDLTVHLHLSPAALLRRLPEDERWVLPAYERYAAETDPSRSADLVARVDDPRHPGLVVERD</sequence>
<proteinExistence type="predicted"/>
<dbReference type="EMBL" id="SGXD01000003">
    <property type="protein sequence ID" value="RZS86799.1"/>
    <property type="molecule type" value="Genomic_DNA"/>
</dbReference>
<dbReference type="InterPro" id="IPR027417">
    <property type="entry name" value="P-loop_NTPase"/>
</dbReference>
<gene>
    <name evidence="2" type="ORF">EV189_2215</name>
</gene>
<protein>
    <recommendedName>
        <fullName evidence="4">Uridine kinase</fullName>
    </recommendedName>
</protein>
<dbReference type="OrthoDB" id="572586at2"/>
<name>A0A4Q7NNJ5_9ACTN</name>
<accession>A0A4Q7NNJ5</accession>
<feature type="region of interest" description="Disordered" evidence="1">
    <location>
        <begin position="184"/>
        <end position="210"/>
    </location>
</feature>
<dbReference type="SUPFAM" id="SSF52540">
    <property type="entry name" value="P-loop containing nucleoside triphosphate hydrolases"/>
    <property type="match status" value="1"/>
</dbReference>
<comment type="caution">
    <text evidence="2">The sequence shown here is derived from an EMBL/GenBank/DDBJ whole genome shotgun (WGS) entry which is preliminary data.</text>
</comment>
<keyword evidence="3" id="KW-1185">Reference proteome</keyword>
<dbReference type="Proteomes" id="UP000293638">
    <property type="component" value="Unassembled WGS sequence"/>
</dbReference>
<evidence type="ECO:0000313" key="2">
    <source>
        <dbReference type="EMBL" id="RZS86799.1"/>
    </source>
</evidence>
<evidence type="ECO:0000256" key="1">
    <source>
        <dbReference type="SAM" id="MobiDB-lite"/>
    </source>
</evidence>
<organism evidence="2 3">
    <name type="scientific">Motilibacter rhizosphaerae</name>
    <dbReference type="NCBI Taxonomy" id="598652"/>
    <lineage>
        <taxon>Bacteria</taxon>
        <taxon>Bacillati</taxon>
        <taxon>Actinomycetota</taxon>
        <taxon>Actinomycetes</taxon>
        <taxon>Motilibacterales</taxon>
        <taxon>Motilibacteraceae</taxon>
        <taxon>Motilibacter</taxon>
    </lineage>
</organism>
<dbReference type="RefSeq" id="WP_130493020.1">
    <property type="nucleotide sequence ID" value="NZ_SGXD01000003.1"/>
</dbReference>
<evidence type="ECO:0008006" key="4">
    <source>
        <dbReference type="Google" id="ProtNLM"/>
    </source>
</evidence>